<accession>A0A941DKZ0</accession>
<organism evidence="1 2">
    <name type="scientific">Undibacterium luofuense</name>
    <dbReference type="NCBI Taxonomy" id="2828733"/>
    <lineage>
        <taxon>Bacteria</taxon>
        <taxon>Pseudomonadati</taxon>
        <taxon>Pseudomonadota</taxon>
        <taxon>Betaproteobacteria</taxon>
        <taxon>Burkholderiales</taxon>
        <taxon>Oxalobacteraceae</taxon>
        <taxon>Undibacterium</taxon>
    </lineage>
</organism>
<reference evidence="1" key="1">
    <citation type="submission" date="2021-04" db="EMBL/GenBank/DDBJ databases">
        <title>novel species isolated from subtropical streams in China.</title>
        <authorList>
            <person name="Lu H."/>
        </authorList>
    </citation>
    <scope>NUCLEOTIDE SEQUENCE</scope>
    <source>
        <strain evidence="1">LFS511W</strain>
    </source>
</reference>
<protein>
    <submittedName>
        <fullName evidence="1">Uncharacterized protein</fullName>
    </submittedName>
</protein>
<keyword evidence="2" id="KW-1185">Reference proteome</keyword>
<proteinExistence type="predicted"/>
<dbReference type="AlphaFoldDB" id="A0A941DKZ0"/>
<dbReference type="EMBL" id="JAGSPN010000002">
    <property type="protein sequence ID" value="MBR7781504.1"/>
    <property type="molecule type" value="Genomic_DNA"/>
</dbReference>
<evidence type="ECO:0000313" key="1">
    <source>
        <dbReference type="EMBL" id="MBR7781504.1"/>
    </source>
</evidence>
<evidence type="ECO:0000313" key="2">
    <source>
        <dbReference type="Proteomes" id="UP000680067"/>
    </source>
</evidence>
<dbReference type="Proteomes" id="UP000680067">
    <property type="component" value="Unassembled WGS sequence"/>
</dbReference>
<sequence>MLPWQRIHGEWQISLVGNVLIRTFAGNFNDAGTLACYEEFKEKAPKQGSWASLADGRFWEMSTQSALQTYQGMRDWAFENGCEHIVFILPSKFHKIIVERETQAISDPRYHLCFNLEHACEQLTKLGFPLSLADYPHTAFAEKARRQYGETA</sequence>
<gene>
    <name evidence="1" type="ORF">KDM89_05085</name>
</gene>
<name>A0A941DKZ0_9BURK</name>
<comment type="caution">
    <text evidence="1">The sequence shown here is derived from an EMBL/GenBank/DDBJ whole genome shotgun (WGS) entry which is preliminary data.</text>
</comment>